<reference evidence="15" key="1">
    <citation type="journal article" date="2010" name="Nature">
        <title>The Amphimedon queenslandica genome and the evolution of animal complexity.</title>
        <authorList>
            <person name="Srivastava M."/>
            <person name="Simakov O."/>
            <person name="Chapman J."/>
            <person name="Fahey B."/>
            <person name="Gauthier M.E."/>
            <person name="Mitros T."/>
            <person name="Richards G.S."/>
            <person name="Conaco C."/>
            <person name="Dacre M."/>
            <person name="Hellsten U."/>
            <person name="Larroux C."/>
            <person name="Putnam N.H."/>
            <person name="Stanke M."/>
            <person name="Adamska M."/>
            <person name="Darling A."/>
            <person name="Degnan S.M."/>
            <person name="Oakley T.H."/>
            <person name="Plachetzki D.C."/>
            <person name="Zhai Y."/>
            <person name="Adamski M."/>
            <person name="Calcino A."/>
            <person name="Cummins S.F."/>
            <person name="Goodstein D.M."/>
            <person name="Harris C."/>
            <person name="Jackson D.J."/>
            <person name="Leys S.P."/>
            <person name="Shu S."/>
            <person name="Woodcroft B.J."/>
            <person name="Vervoort M."/>
            <person name="Kosik K.S."/>
            <person name="Manning G."/>
            <person name="Degnan B.M."/>
            <person name="Rokhsar D.S."/>
        </authorList>
    </citation>
    <scope>NUCLEOTIDE SEQUENCE [LARGE SCALE GENOMIC DNA]</scope>
</reference>
<dbReference type="SMART" id="SM00119">
    <property type="entry name" value="HECTc"/>
    <property type="match status" value="1"/>
</dbReference>
<dbReference type="FunFam" id="3.90.1750.10:FF:000026">
    <property type="entry name" value="E3 ubiquitin-protein ligase HACE1"/>
    <property type="match status" value="1"/>
</dbReference>
<proteinExistence type="predicted"/>
<keyword evidence="9 12" id="KW-0833">Ubl conjugation pathway</keyword>
<dbReference type="RefSeq" id="XP_019853445.1">
    <property type="nucleotide sequence ID" value="XM_019997886.1"/>
</dbReference>
<evidence type="ECO:0000256" key="12">
    <source>
        <dbReference type="PROSITE-ProRule" id="PRU00104"/>
    </source>
</evidence>
<dbReference type="Proteomes" id="UP000007879">
    <property type="component" value="Unassembled WGS sequence"/>
</dbReference>
<keyword evidence="8" id="KW-0677">Repeat</keyword>
<name>A0AAN0J8U2_AMPQE</name>
<dbReference type="GO" id="GO:0005634">
    <property type="term" value="C:nucleus"/>
    <property type="evidence" value="ECO:0007669"/>
    <property type="project" value="TreeGrafter"/>
</dbReference>
<evidence type="ECO:0000256" key="5">
    <source>
        <dbReference type="ARBA" id="ARBA00012485"/>
    </source>
</evidence>
<evidence type="ECO:0000256" key="4">
    <source>
        <dbReference type="ARBA" id="ARBA00004906"/>
    </source>
</evidence>
<dbReference type="SUPFAM" id="SSF56204">
    <property type="entry name" value="Hect, E3 ligase catalytic domain"/>
    <property type="match status" value="1"/>
</dbReference>
<dbReference type="GO" id="GO:0007030">
    <property type="term" value="P:Golgi organization"/>
    <property type="evidence" value="ECO:0007669"/>
    <property type="project" value="TreeGrafter"/>
</dbReference>
<dbReference type="PANTHER" id="PTHR11254">
    <property type="entry name" value="HECT DOMAIN UBIQUITIN-PROTEIN LIGASE"/>
    <property type="match status" value="1"/>
</dbReference>
<dbReference type="PANTHER" id="PTHR11254:SF363">
    <property type="entry name" value="E3 UBIQUITIN-PROTEIN LIGASE HACE1"/>
    <property type="match status" value="1"/>
</dbReference>
<dbReference type="GO" id="GO:0061630">
    <property type="term" value="F:ubiquitin protein ligase activity"/>
    <property type="evidence" value="ECO:0007669"/>
    <property type="project" value="UniProtKB-EC"/>
</dbReference>
<protein>
    <recommendedName>
        <fullName evidence="5">HECT-type E3 ubiquitin transferase</fullName>
        <ecNumber evidence="5">2.3.2.26</ecNumber>
    </recommendedName>
</protein>
<comment type="catalytic activity">
    <reaction evidence="1">
        <text>S-ubiquitinyl-[E2 ubiquitin-conjugating enzyme]-L-cysteine + [acceptor protein]-L-lysine = [E2 ubiquitin-conjugating enzyme]-L-cysteine + N(6)-ubiquitinyl-[acceptor protein]-L-lysine.</text>
        <dbReference type="EC" id="2.3.2.26"/>
    </reaction>
</comment>
<feature type="domain" description="HECT" evidence="13">
    <location>
        <begin position="1"/>
        <end position="162"/>
    </location>
</feature>
<dbReference type="InterPro" id="IPR000569">
    <property type="entry name" value="HECT_dom"/>
</dbReference>
<evidence type="ECO:0000313" key="15">
    <source>
        <dbReference type="Proteomes" id="UP000007879"/>
    </source>
</evidence>
<dbReference type="Pfam" id="PF00632">
    <property type="entry name" value="HECT"/>
    <property type="match status" value="1"/>
</dbReference>
<keyword evidence="11" id="KW-0472">Membrane</keyword>
<dbReference type="GO" id="GO:0061025">
    <property type="term" value="P:membrane fusion"/>
    <property type="evidence" value="ECO:0007669"/>
    <property type="project" value="TreeGrafter"/>
</dbReference>
<dbReference type="InterPro" id="IPR035983">
    <property type="entry name" value="Hect_E3_ubiquitin_ligase"/>
</dbReference>
<keyword evidence="10" id="KW-0040">ANK repeat</keyword>
<evidence type="ECO:0000256" key="1">
    <source>
        <dbReference type="ARBA" id="ARBA00000885"/>
    </source>
</evidence>
<evidence type="ECO:0000256" key="8">
    <source>
        <dbReference type="ARBA" id="ARBA00022737"/>
    </source>
</evidence>
<dbReference type="FunFam" id="3.30.2410.10:FF:000009">
    <property type="entry name" value="Probable E3 ubiquitin-protein ligase HECTD2"/>
    <property type="match status" value="1"/>
</dbReference>
<comment type="subcellular location">
    <subcellularLocation>
        <location evidence="3">Cytoplasm</location>
    </subcellularLocation>
    <subcellularLocation>
        <location evidence="2">Endomembrane system</location>
    </subcellularLocation>
</comment>
<evidence type="ECO:0000256" key="6">
    <source>
        <dbReference type="ARBA" id="ARBA00022490"/>
    </source>
</evidence>
<evidence type="ECO:0000256" key="2">
    <source>
        <dbReference type="ARBA" id="ARBA00004308"/>
    </source>
</evidence>
<dbReference type="GO" id="GO:0000209">
    <property type="term" value="P:protein polyubiquitination"/>
    <property type="evidence" value="ECO:0007669"/>
    <property type="project" value="TreeGrafter"/>
</dbReference>
<evidence type="ECO:0000256" key="9">
    <source>
        <dbReference type="ARBA" id="ARBA00022786"/>
    </source>
</evidence>
<dbReference type="AlphaFoldDB" id="A0AAN0J8U2"/>
<dbReference type="GeneID" id="109582860"/>
<dbReference type="Gene3D" id="3.30.2410.10">
    <property type="entry name" value="Hect, E3 ligase catalytic domain"/>
    <property type="match status" value="1"/>
</dbReference>
<dbReference type="KEGG" id="aqu:109582860"/>
<sequence>MRMTQAIGHQINAFTEGFYEIIPHHLISLFDEYELELLLSGLPDIDVKDWIKNTDYNGYSEEHPVIKWFWEVVEMMDKKTLAILLQFVTGSSRVPLGGFANLVGASGLTKFTISQLNYEPNRLPMASTCFNLLKLPEYPNKDILKERLNFALTCGTSLIDIT</sequence>
<keyword evidence="6" id="KW-0963">Cytoplasm</keyword>
<feature type="active site" description="Glycyl thioester intermediate" evidence="12">
    <location>
        <position position="129"/>
    </location>
</feature>
<dbReference type="GO" id="GO:0000139">
    <property type="term" value="C:Golgi membrane"/>
    <property type="evidence" value="ECO:0007669"/>
    <property type="project" value="TreeGrafter"/>
</dbReference>
<evidence type="ECO:0000256" key="7">
    <source>
        <dbReference type="ARBA" id="ARBA00022679"/>
    </source>
</evidence>
<dbReference type="PROSITE" id="PS50237">
    <property type="entry name" value="HECT"/>
    <property type="match status" value="1"/>
</dbReference>
<dbReference type="EC" id="2.3.2.26" evidence="5"/>
<evidence type="ECO:0000256" key="11">
    <source>
        <dbReference type="ARBA" id="ARBA00023136"/>
    </source>
</evidence>
<organism evidence="14 15">
    <name type="scientific">Amphimedon queenslandica</name>
    <name type="common">Sponge</name>
    <dbReference type="NCBI Taxonomy" id="400682"/>
    <lineage>
        <taxon>Eukaryota</taxon>
        <taxon>Metazoa</taxon>
        <taxon>Porifera</taxon>
        <taxon>Demospongiae</taxon>
        <taxon>Heteroscleromorpha</taxon>
        <taxon>Haplosclerida</taxon>
        <taxon>Niphatidae</taxon>
        <taxon>Amphimedon</taxon>
    </lineage>
</organism>
<evidence type="ECO:0000259" key="13">
    <source>
        <dbReference type="PROSITE" id="PS50237"/>
    </source>
</evidence>
<dbReference type="EnsemblMetazoa" id="XM_019997886.1">
    <property type="protein sequence ID" value="XP_019853445.1"/>
    <property type="gene ID" value="LOC109582860"/>
</dbReference>
<reference evidence="14" key="2">
    <citation type="submission" date="2024-06" db="UniProtKB">
        <authorList>
            <consortium name="EnsemblMetazoa"/>
        </authorList>
    </citation>
    <scope>IDENTIFICATION</scope>
</reference>
<comment type="pathway">
    <text evidence="4">Protein modification; protein ubiquitination.</text>
</comment>
<keyword evidence="7" id="KW-0808">Transferase</keyword>
<evidence type="ECO:0000256" key="10">
    <source>
        <dbReference type="ARBA" id="ARBA00023043"/>
    </source>
</evidence>
<dbReference type="InterPro" id="IPR050409">
    <property type="entry name" value="E3_ubiq-protein_ligase"/>
</dbReference>
<dbReference type="GO" id="GO:0006511">
    <property type="term" value="P:ubiquitin-dependent protein catabolic process"/>
    <property type="evidence" value="ECO:0007669"/>
    <property type="project" value="TreeGrafter"/>
</dbReference>
<evidence type="ECO:0000313" key="14">
    <source>
        <dbReference type="EnsemblMetazoa" id="XP_019853445.1"/>
    </source>
</evidence>
<evidence type="ECO:0000256" key="3">
    <source>
        <dbReference type="ARBA" id="ARBA00004496"/>
    </source>
</evidence>
<accession>A0AAN0J8U2</accession>
<keyword evidence="15" id="KW-1185">Reference proteome</keyword>